<keyword evidence="2" id="KW-0732">Signal</keyword>
<accession>A0AAE1Y5J5</accession>
<dbReference type="EMBL" id="JACGWO010000006">
    <property type="protein sequence ID" value="KAK4424151.1"/>
    <property type="molecule type" value="Genomic_DNA"/>
</dbReference>
<reference evidence="4" key="2">
    <citation type="journal article" date="2024" name="Plant">
        <title>Genomic evolution and insights into agronomic trait innovations of Sesamum species.</title>
        <authorList>
            <person name="Miao H."/>
            <person name="Wang L."/>
            <person name="Qu L."/>
            <person name="Liu H."/>
            <person name="Sun Y."/>
            <person name="Le M."/>
            <person name="Wang Q."/>
            <person name="Wei S."/>
            <person name="Zheng Y."/>
            <person name="Lin W."/>
            <person name="Duan Y."/>
            <person name="Cao H."/>
            <person name="Xiong S."/>
            <person name="Wang X."/>
            <person name="Wei L."/>
            <person name="Li C."/>
            <person name="Ma Q."/>
            <person name="Ju M."/>
            <person name="Zhao R."/>
            <person name="Li G."/>
            <person name="Mu C."/>
            <person name="Tian Q."/>
            <person name="Mei H."/>
            <person name="Zhang T."/>
            <person name="Gao T."/>
            <person name="Zhang H."/>
        </authorList>
    </citation>
    <scope>NUCLEOTIDE SEQUENCE</scope>
    <source>
        <strain evidence="4">3651</strain>
    </source>
</reference>
<evidence type="ECO:0000256" key="1">
    <source>
        <dbReference type="SAM" id="MobiDB-lite"/>
    </source>
</evidence>
<name>A0AAE1Y5J5_9LAMI</name>
<keyword evidence="5" id="KW-1185">Reference proteome</keyword>
<feature type="domain" description="BURP" evidence="3">
    <location>
        <begin position="78"/>
        <end position="295"/>
    </location>
</feature>
<proteinExistence type="predicted"/>
<dbReference type="InterPro" id="IPR004873">
    <property type="entry name" value="BURP_dom"/>
</dbReference>
<feature type="chain" id="PRO_5042081694" evidence="2">
    <location>
        <begin position="27"/>
        <end position="296"/>
    </location>
</feature>
<sequence>MGSGISPLIFLLCSVFVLQCPQTTEGHQKNFEEYVPGMKHDGDWNNHLRLRPSDDGNSGNGLHDRSSLSHMDPELNVFFHHNDLKVGNKMQIYFPTKDPSATPHLLSRQESDAIPFSSSQLPYILELFSFPEGSKQAKAMKITLEHCEFPPIKGENKFCATSLESMLDSVRQIFGSNSKLRVLTTNYLSESISVLQNYTISEPPTEIFAKKIVACHTLPYPYAVFYCHGQVSDNKLYKVLLAGEDGGRVEAAAICHMDTSQWDPHHVSFHVLKTVPGASPVCHFFPTDNLVWIPIS</sequence>
<feature type="region of interest" description="Disordered" evidence="1">
    <location>
        <begin position="45"/>
        <end position="66"/>
    </location>
</feature>
<evidence type="ECO:0000313" key="5">
    <source>
        <dbReference type="Proteomes" id="UP001293254"/>
    </source>
</evidence>
<dbReference type="AlphaFoldDB" id="A0AAE1Y5J5"/>
<reference evidence="4" key="1">
    <citation type="submission" date="2020-06" db="EMBL/GenBank/DDBJ databases">
        <authorList>
            <person name="Li T."/>
            <person name="Hu X."/>
            <person name="Zhang T."/>
            <person name="Song X."/>
            <person name="Zhang H."/>
            <person name="Dai N."/>
            <person name="Sheng W."/>
            <person name="Hou X."/>
            <person name="Wei L."/>
        </authorList>
    </citation>
    <scope>NUCLEOTIDE SEQUENCE</scope>
    <source>
        <strain evidence="4">3651</strain>
        <tissue evidence="4">Leaf</tissue>
    </source>
</reference>
<comment type="caution">
    <text evidence="4">The sequence shown here is derived from an EMBL/GenBank/DDBJ whole genome shotgun (WGS) entry which is preliminary data.</text>
</comment>
<dbReference type="PROSITE" id="PS51277">
    <property type="entry name" value="BURP"/>
    <property type="match status" value="1"/>
</dbReference>
<feature type="signal peptide" evidence="2">
    <location>
        <begin position="1"/>
        <end position="26"/>
    </location>
</feature>
<protein>
    <submittedName>
        <fullName evidence="4">BURP domain-containing protein BNM2A</fullName>
    </submittedName>
</protein>
<dbReference type="SMART" id="SM01045">
    <property type="entry name" value="BURP"/>
    <property type="match status" value="1"/>
</dbReference>
<evidence type="ECO:0000256" key="2">
    <source>
        <dbReference type="SAM" id="SignalP"/>
    </source>
</evidence>
<dbReference type="Pfam" id="PF03181">
    <property type="entry name" value="BURP"/>
    <property type="match status" value="1"/>
</dbReference>
<dbReference type="PANTHER" id="PTHR31236:SF41">
    <property type="entry name" value="BURP DOMAIN PROTEIN USPL1"/>
    <property type="match status" value="1"/>
</dbReference>
<organism evidence="4 5">
    <name type="scientific">Sesamum alatum</name>
    <dbReference type="NCBI Taxonomy" id="300844"/>
    <lineage>
        <taxon>Eukaryota</taxon>
        <taxon>Viridiplantae</taxon>
        <taxon>Streptophyta</taxon>
        <taxon>Embryophyta</taxon>
        <taxon>Tracheophyta</taxon>
        <taxon>Spermatophyta</taxon>
        <taxon>Magnoliopsida</taxon>
        <taxon>eudicotyledons</taxon>
        <taxon>Gunneridae</taxon>
        <taxon>Pentapetalae</taxon>
        <taxon>asterids</taxon>
        <taxon>lamiids</taxon>
        <taxon>Lamiales</taxon>
        <taxon>Pedaliaceae</taxon>
        <taxon>Sesamum</taxon>
    </lineage>
</organism>
<dbReference type="Proteomes" id="UP001293254">
    <property type="component" value="Unassembled WGS sequence"/>
</dbReference>
<gene>
    <name evidence="4" type="ORF">Salat_1608500</name>
</gene>
<evidence type="ECO:0000259" key="3">
    <source>
        <dbReference type="PROSITE" id="PS51277"/>
    </source>
</evidence>
<feature type="compositionally biased region" description="Basic and acidic residues" evidence="1">
    <location>
        <begin position="45"/>
        <end position="54"/>
    </location>
</feature>
<dbReference type="InterPro" id="IPR044816">
    <property type="entry name" value="BURP"/>
</dbReference>
<evidence type="ECO:0000313" key="4">
    <source>
        <dbReference type="EMBL" id="KAK4424151.1"/>
    </source>
</evidence>
<dbReference type="PANTHER" id="PTHR31236">
    <property type="entry name" value="BURP DOMAIN PROTEIN USPL1-LIKE"/>
    <property type="match status" value="1"/>
</dbReference>